<dbReference type="EMBL" id="BMAV01001986">
    <property type="protein sequence ID" value="GFY40591.1"/>
    <property type="molecule type" value="Genomic_DNA"/>
</dbReference>
<protein>
    <submittedName>
        <fullName evidence="1">Uncharacterized protein</fullName>
    </submittedName>
</protein>
<dbReference type="AlphaFoldDB" id="A0A8X7BQ61"/>
<reference evidence="1" key="1">
    <citation type="submission" date="2020-08" db="EMBL/GenBank/DDBJ databases">
        <title>Multicomponent nature underlies the extraordinary mechanical properties of spider dragline silk.</title>
        <authorList>
            <person name="Kono N."/>
            <person name="Nakamura H."/>
            <person name="Mori M."/>
            <person name="Yoshida Y."/>
            <person name="Ohtoshi R."/>
            <person name="Malay A.D."/>
            <person name="Moran D.A.P."/>
            <person name="Tomita M."/>
            <person name="Numata K."/>
            <person name="Arakawa K."/>
        </authorList>
    </citation>
    <scope>NUCLEOTIDE SEQUENCE</scope>
</reference>
<accession>A0A8X7BQ61</accession>
<proteinExistence type="predicted"/>
<gene>
    <name evidence="1" type="primary">AVEN_114803_1</name>
    <name evidence="1" type="ORF">TNIN_287371</name>
</gene>
<comment type="caution">
    <text evidence="1">The sequence shown here is derived from an EMBL/GenBank/DDBJ whole genome shotgun (WGS) entry which is preliminary data.</text>
</comment>
<sequence length="389" mass="44072">MELNISKLYTSVINEEIKRSNIKREKLKIAARDVARSYSKKSLKKGSTYINYDVPDVRCAYMYKYSTLHTGIVTKYFRKLIKKKELKNNFTGSIRICSLGGGPGSDIVGIFKALGVIPYYSNRIKKVSILDICDGWRTSFEDIISHLKKGTVKDIPETFISSKKFKHELIEVDLLSPLQENAVEVIVNADIICMVKFVSAVLAQKKSLHALQMMGNLFKPGAVILFIDNFSGNVLESIENAFKQIGLHEVLGLKHETYVKFSESHEEIFGCRPLKAAKVSIVGCIKILTNNFTDEYFINNSSVTWKDEHSDNLINSPISTNMNKSLNTYSDKYTQTELCDYDAAENNLVKGSNPKEIEELIDAVYNLLQVAEKLKECNKRHIHLCCQCH</sequence>
<dbReference type="OrthoDB" id="6421511at2759"/>
<name>A0A8X7BQ61_9ARAC</name>
<evidence type="ECO:0000313" key="1">
    <source>
        <dbReference type="EMBL" id="GFY40591.1"/>
    </source>
</evidence>
<keyword evidence="2" id="KW-1185">Reference proteome</keyword>
<dbReference type="Proteomes" id="UP000886998">
    <property type="component" value="Unassembled WGS sequence"/>
</dbReference>
<organism evidence="1 2">
    <name type="scientific">Trichonephila inaurata madagascariensis</name>
    <dbReference type="NCBI Taxonomy" id="2747483"/>
    <lineage>
        <taxon>Eukaryota</taxon>
        <taxon>Metazoa</taxon>
        <taxon>Ecdysozoa</taxon>
        <taxon>Arthropoda</taxon>
        <taxon>Chelicerata</taxon>
        <taxon>Arachnida</taxon>
        <taxon>Araneae</taxon>
        <taxon>Araneomorphae</taxon>
        <taxon>Entelegynae</taxon>
        <taxon>Araneoidea</taxon>
        <taxon>Nephilidae</taxon>
        <taxon>Trichonephila</taxon>
        <taxon>Trichonephila inaurata</taxon>
    </lineage>
</organism>
<evidence type="ECO:0000313" key="2">
    <source>
        <dbReference type="Proteomes" id="UP000886998"/>
    </source>
</evidence>